<keyword evidence="2" id="KW-0175">Coiled coil</keyword>
<dbReference type="RefSeq" id="WP_031502482.1">
    <property type="nucleotide sequence ID" value="NC_022795.1"/>
</dbReference>
<protein>
    <recommendedName>
        <fullName evidence="5">Phosphate transport regulator</fullName>
    </recommendedName>
</protein>
<dbReference type="PATRIC" id="fig|1123384.7.peg.1936"/>
<keyword evidence="4" id="KW-1185">Reference proteome</keyword>
<dbReference type="InterPro" id="IPR038078">
    <property type="entry name" value="PhoU-like_sf"/>
</dbReference>
<evidence type="ECO:0000313" key="4">
    <source>
        <dbReference type="Proteomes" id="UP000077469"/>
    </source>
</evidence>
<name>A0A0X1KT42_9THEM</name>
<comment type="similarity">
    <text evidence="1">Belongs to the UPF0111 family.</text>
</comment>
<dbReference type="SUPFAM" id="SSF109755">
    <property type="entry name" value="PhoU-like"/>
    <property type="match status" value="1"/>
</dbReference>
<dbReference type="PaxDb" id="1123384-AJ81_09620"/>
<dbReference type="Proteomes" id="UP000077469">
    <property type="component" value="Chromosome"/>
</dbReference>
<gene>
    <name evidence="3" type="ORF">AJ81_09620</name>
</gene>
<dbReference type="Pfam" id="PF01865">
    <property type="entry name" value="PhoU_div"/>
    <property type="match status" value="1"/>
</dbReference>
<dbReference type="PANTHER" id="PTHR36536:SF3">
    <property type="entry name" value="UPF0111 PROTEIN HI_1603"/>
    <property type="match status" value="1"/>
</dbReference>
<reference evidence="3 4" key="1">
    <citation type="submission" date="2014-01" db="EMBL/GenBank/DDBJ databases">
        <title>Genome sequencing of Thermotog hypogea.</title>
        <authorList>
            <person name="Zhang X."/>
            <person name="Alvare G."/>
            <person name="Fristensky B."/>
            <person name="Chen L."/>
            <person name="Suen T."/>
            <person name="Chen Q."/>
            <person name="Ma K."/>
        </authorList>
    </citation>
    <scope>NUCLEOTIDE SEQUENCE [LARGE SCALE GENOMIC DNA]</scope>
    <source>
        <strain evidence="3 4">DSM 11164</strain>
    </source>
</reference>
<dbReference type="InterPro" id="IPR002727">
    <property type="entry name" value="DUF47"/>
</dbReference>
<feature type="coiled-coil region" evidence="2">
    <location>
        <begin position="38"/>
        <end position="65"/>
    </location>
</feature>
<accession>A0A0X1KT42</accession>
<dbReference type="PANTHER" id="PTHR36536">
    <property type="entry name" value="UPF0111 PROTEIN HI_1603"/>
    <property type="match status" value="1"/>
</dbReference>
<dbReference type="STRING" id="1123384.AJ81_09620"/>
<evidence type="ECO:0008006" key="5">
    <source>
        <dbReference type="Google" id="ProtNLM"/>
    </source>
</evidence>
<dbReference type="InterPro" id="IPR018445">
    <property type="entry name" value="Put_Phosphate_transp_reg"/>
</dbReference>
<dbReference type="AlphaFoldDB" id="A0A0X1KT42"/>
<organism evidence="3 4">
    <name type="scientific">Pseudothermotoga hypogea DSM 11164 = NBRC 106472</name>
    <dbReference type="NCBI Taxonomy" id="1123384"/>
    <lineage>
        <taxon>Bacteria</taxon>
        <taxon>Thermotogati</taxon>
        <taxon>Thermotogota</taxon>
        <taxon>Thermotogae</taxon>
        <taxon>Thermotogales</taxon>
        <taxon>Thermotogaceae</taxon>
        <taxon>Pseudothermotoga</taxon>
    </lineage>
</organism>
<dbReference type="EMBL" id="CP007141">
    <property type="protein sequence ID" value="AJC74391.1"/>
    <property type="molecule type" value="Genomic_DNA"/>
</dbReference>
<dbReference type="Gene3D" id="1.20.58.220">
    <property type="entry name" value="Phosphate transport system protein phou homolog 2, domain 2"/>
    <property type="match status" value="1"/>
</dbReference>
<evidence type="ECO:0000256" key="2">
    <source>
        <dbReference type="SAM" id="Coils"/>
    </source>
</evidence>
<evidence type="ECO:0000313" key="3">
    <source>
        <dbReference type="EMBL" id="AJC74391.1"/>
    </source>
</evidence>
<sequence length="216" mass="24984">MGWIVGKKELEIVNLVREHLEKVSTTLVSLKNLLEAYLSQQFDRITELAEEVREFEHEADVVRRKVENIMYSGAFLPNFRGDLLGIIEAADKVANKAEYVADLLEIERPYIPDSLNEEIKALLDRSIETYDALKQAIEYLFIDLNRVMEFVDATEVKEHQVDGIERDLLRKIFSLQDISHGQKMHLKDLIRSLADIADRAEDCSDRVQIVSLKRRV</sequence>
<evidence type="ECO:0000256" key="1">
    <source>
        <dbReference type="ARBA" id="ARBA00008591"/>
    </source>
</evidence>
<proteinExistence type="inferred from homology"/>
<dbReference type="KEGG" id="phy:AJ81_09620"/>
<dbReference type="OrthoDB" id="45684at2"/>
<dbReference type="NCBIfam" id="TIGR00153">
    <property type="entry name" value="TIGR00153 family protein"/>
    <property type="match status" value="1"/>
</dbReference>